<dbReference type="AlphaFoldDB" id="E8LIP6"/>
<reference evidence="3 4" key="1">
    <citation type="submission" date="2011-01" db="EMBL/GenBank/DDBJ databases">
        <authorList>
            <person name="Weinstock G."/>
            <person name="Sodergren E."/>
            <person name="Clifton S."/>
            <person name="Fulton L."/>
            <person name="Fulton B."/>
            <person name="Courtney L."/>
            <person name="Fronick C."/>
            <person name="Harrison M."/>
            <person name="Strong C."/>
            <person name="Farmer C."/>
            <person name="Delahaunty K."/>
            <person name="Markovic C."/>
            <person name="Hall O."/>
            <person name="Minx P."/>
            <person name="Tomlinson C."/>
            <person name="Mitreva M."/>
            <person name="Hou S."/>
            <person name="Chen J."/>
            <person name="Wollam A."/>
            <person name="Pepin K.H."/>
            <person name="Johnson M."/>
            <person name="Bhonagiri V."/>
            <person name="Zhang X."/>
            <person name="Suruliraj S."/>
            <person name="Warren W."/>
            <person name="Chinwalla A."/>
            <person name="Mardis E.R."/>
            <person name="Wilson R.K."/>
        </authorList>
    </citation>
    <scope>NUCLEOTIDE SEQUENCE [LARGE SCALE GENOMIC DNA]</scope>
    <source>
        <strain evidence="4">DSM 22608 / JCM 16073 / KCTC 15190 / YIT 12066</strain>
    </source>
</reference>
<evidence type="ECO:0000313" key="3">
    <source>
        <dbReference type="EMBL" id="EFY07580.1"/>
    </source>
</evidence>
<dbReference type="Proteomes" id="UP000018458">
    <property type="component" value="Unassembled WGS sequence"/>
</dbReference>
<feature type="transmembrane region" description="Helical" evidence="1">
    <location>
        <begin position="272"/>
        <end position="292"/>
    </location>
</feature>
<dbReference type="InterPro" id="IPR000620">
    <property type="entry name" value="EamA_dom"/>
</dbReference>
<dbReference type="SUPFAM" id="SSF103481">
    <property type="entry name" value="Multidrug resistance efflux transporter EmrE"/>
    <property type="match status" value="2"/>
</dbReference>
<feature type="transmembrane region" description="Helical" evidence="1">
    <location>
        <begin position="123"/>
        <end position="143"/>
    </location>
</feature>
<evidence type="ECO:0000313" key="4">
    <source>
        <dbReference type="Proteomes" id="UP000018458"/>
    </source>
</evidence>
<protein>
    <submittedName>
        <fullName evidence="3">Putative membrane protein</fullName>
    </submittedName>
</protein>
<feature type="transmembrane region" description="Helical" evidence="1">
    <location>
        <begin position="186"/>
        <end position="202"/>
    </location>
</feature>
<gene>
    <name evidence="3" type="ORF">HMPREF9444_00566</name>
</gene>
<dbReference type="EMBL" id="AEVO01000026">
    <property type="protein sequence ID" value="EFY07580.1"/>
    <property type="molecule type" value="Genomic_DNA"/>
</dbReference>
<dbReference type="GO" id="GO:0016020">
    <property type="term" value="C:membrane"/>
    <property type="evidence" value="ECO:0007669"/>
    <property type="project" value="InterPro"/>
</dbReference>
<feature type="domain" description="EamA" evidence="2">
    <location>
        <begin position="7"/>
        <end position="139"/>
    </location>
</feature>
<feature type="transmembrane region" description="Helical" evidence="1">
    <location>
        <begin position="93"/>
        <end position="111"/>
    </location>
</feature>
<dbReference type="InterPro" id="IPR037185">
    <property type="entry name" value="EmrE-like"/>
</dbReference>
<dbReference type="PANTHER" id="PTHR12715:SF4">
    <property type="entry name" value="EAMA DOMAIN-CONTAINING PROTEIN"/>
    <property type="match status" value="1"/>
</dbReference>
<proteinExistence type="predicted"/>
<dbReference type="HOGENOM" id="CLU_033863_4_1_6"/>
<dbReference type="eggNOG" id="COG0697">
    <property type="taxonomic scope" value="Bacteria"/>
</dbReference>
<organism evidence="3 4">
    <name type="scientific">Succinatimonas hippei (strain DSM 22608 / JCM 16073 / KCTC 15190 / YIT 12066)</name>
    <dbReference type="NCBI Taxonomy" id="762983"/>
    <lineage>
        <taxon>Bacteria</taxon>
        <taxon>Pseudomonadati</taxon>
        <taxon>Pseudomonadota</taxon>
        <taxon>Gammaproteobacteria</taxon>
        <taxon>Aeromonadales</taxon>
        <taxon>Succinivibrionaceae</taxon>
        <taxon>Succinatimonas</taxon>
    </lineage>
</organism>
<dbReference type="InterPro" id="IPR052756">
    <property type="entry name" value="Alkyne_AA_exporter"/>
</dbReference>
<dbReference type="PANTHER" id="PTHR12715">
    <property type="entry name" value="TRANSPORTER, DRUG/METABOLITE EXPORTER FAMILY"/>
    <property type="match status" value="1"/>
</dbReference>
<feature type="transmembrane region" description="Helical" evidence="1">
    <location>
        <begin position="67"/>
        <end position="87"/>
    </location>
</feature>
<feature type="transmembrane region" description="Helical" evidence="1">
    <location>
        <begin position="249"/>
        <end position="266"/>
    </location>
</feature>
<dbReference type="OrthoDB" id="4167046at2"/>
<evidence type="ECO:0000256" key="1">
    <source>
        <dbReference type="SAM" id="Phobius"/>
    </source>
</evidence>
<comment type="caution">
    <text evidence="3">The sequence shown here is derived from an EMBL/GenBank/DDBJ whole genome shotgun (WGS) entry which is preliminary data.</text>
</comment>
<keyword evidence="4" id="KW-1185">Reference proteome</keyword>
<feature type="domain" description="EamA" evidence="2">
    <location>
        <begin position="151"/>
        <end position="287"/>
    </location>
</feature>
<accession>E8LIP6</accession>
<keyword evidence="1" id="KW-0472">Membrane</keyword>
<keyword evidence="1" id="KW-0812">Transmembrane</keyword>
<sequence length="316" mass="35359">MLRESLAGHLLTCFTITVWGATFISSKILLRDFIPIEILFDRFLLGFIAMWIIFPHIMRVKSLRHEIIMAIAGLFGITLYFLCENIALVYSKAANVGVIIASVPFFTGLVDRLLGTKRKLPKGFFLGFIIAMTGICLLTFSSLDELSFNPIGDGLAVLASVMWAFYCLFINKALSFGYKPLQVTRHVFAYGLIFMLIPMYFMEYEFKFEALAKPVNYLNLLFLGLCASALCYVTWSLSVKLIGTVKASAWLYISPAVTVIMAVLILDETVSGLGICGMLLTFLGLIISQNGIKGIIRLIIKRHEVLKVPQKTILRH</sequence>
<dbReference type="Pfam" id="PF00892">
    <property type="entry name" value="EamA"/>
    <property type="match status" value="2"/>
</dbReference>
<evidence type="ECO:0000259" key="2">
    <source>
        <dbReference type="Pfam" id="PF00892"/>
    </source>
</evidence>
<feature type="transmembrane region" description="Helical" evidence="1">
    <location>
        <begin position="217"/>
        <end position="237"/>
    </location>
</feature>
<dbReference type="RefSeq" id="WP_009142784.1">
    <property type="nucleotide sequence ID" value="NZ_GL830964.1"/>
</dbReference>
<feature type="transmembrane region" description="Helical" evidence="1">
    <location>
        <begin position="36"/>
        <end position="55"/>
    </location>
</feature>
<name>E8LIP6_SUCHY</name>
<feature type="transmembrane region" description="Helical" evidence="1">
    <location>
        <begin position="155"/>
        <end position="174"/>
    </location>
</feature>
<keyword evidence="1" id="KW-1133">Transmembrane helix</keyword>